<comment type="caution">
    <text evidence="1">The sequence shown here is derived from an EMBL/GenBank/DDBJ whole genome shotgun (WGS) entry which is preliminary data.</text>
</comment>
<gene>
    <name evidence="1" type="ORF">RND71_028144</name>
</gene>
<sequence length="74" mass="8558">MTTNVSESYNGLLKKAHESSVTTMVRLTFKNLVDRFDQRSSLVALLIADNKPWPLSVEKKFQEYVERAQMHTDI</sequence>
<reference evidence="1" key="1">
    <citation type="submission" date="2023-12" db="EMBL/GenBank/DDBJ databases">
        <title>Genome assembly of Anisodus tanguticus.</title>
        <authorList>
            <person name="Wang Y.-J."/>
        </authorList>
    </citation>
    <scope>NUCLEOTIDE SEQUENCE</scope>
    <source>
        <strain evidence="1">KB-2021</strain>
        <tissue evidence="1">Leaf</tissue>
    </source>
</reference>
<dbReference type="Proteomes" id="UP001291623">
    <property type="component" value="Unassembled WGS sequence"/>
</dbReference>
<name>A0AAE1RKC2_9SOLA</name>
<evidence type="ECO:0000313" key="2">
    <source>
        <dbReference type="Proteomes" id="UP001291623"/>
    </source>
</evidence>
<proteinExistence type="predicted"/>
<protein>
    <submittedName>
        <fullName evidence="1">Uncharacterized protein</fullName>
    </submittedName>
</protein>
<dbReference type="AlphaFoldDB" id="A0AAE1RKC2"/>
<organism evidence="1 2">
    <name type="scientific">Anisodus tanguticus</name>
    <dbReference type="NCBI Taxonomy" id="243964"/>
    <lineage>
        <taxon>Eukaryota</taxon>
        <taxon>Viridiplantae</taxon>
        <taxon>Streptophyta</taxon>
        <taxon>Embryophyta</taxon>
        <taxon>Tracheophyta</taxon>
        <taxon>Spermatophyta</taxon>
        <taxon>Magnoliopsida</taxon>
        <taxon>eudicotyledons</taxon>
        <taxon>Gunneridae</taxon>
        <taxon>Pentapetalae</taxon>
        <taxon>asterids</taxon>
        <taxon>lamiids</taxon>
        <taxon>Solanales</taxon>
        <taxon>Solanaceae</taxon>
        <taxon>Solanoideae</taxon>
        <taxon>Hyoscyameae</taxon>
        <taxon>Anisodus</taxon>
    </lineage>
</organism>
<dbReference type="EMBL" id="JAVYJV010000015">
    <property type="protein sequence ID" value="KAK4352626.1"/>
    <property type="molecule type" value="Genomic_DNA"/>
</dbReference>
<evidence type="ECO:0000313" key="1">
    <source>
        <dbReference type="EMBL" id="KAK4352626.1"/>
    </source>
</evidence>
<accession>A0AAE1RKC2</accession>
<keyword evidence="2" id="KW-1185">Reference proteome</keyword>